<dbReference type="Proteomes" id="UP000269396">
    <property type="component" value="Unassembled WGS sequence"/>
</dbReference>
<proteinExistence type="predicted"/>
<evidence type="ECO:0000313" key="1">
    <source>
        <dbReference type="EMBL" id="VDP78405.1"/>
    </source>
</evidence>
<evidence type="ECO:0000313" key="2">
    <source>
        <dbReference type="Proteomes" id="UP000269396"/>
    </source>
</evidence>
<organism evidence="1 2">
    <name type="scientific">Schistosoma mattheei</name>
    <dbReference type="NCBI Taxonomy" id="31246"/>
    <lineage>
        <taxon>Eukaryota</taxon>
        <taxon>Metazoa</taxon>
        <taxon>Spiralia</taxon>
        <taxon>Lophotrochozoa</taxon>
        <taxon>Platyhelminthes</taxon>
        <taxon>Trematoda</taxon>
        <taxon>Digenea</taxon>
        <taxon>Strigeidida</taxon>
        <taxon>Schistosomatoidea</taxon>
        <taxon>Schistosomatidae</taxon>
        <taxon>Schistosoma</taxon>
    </lineage>
</organism>
<dbReference type="AlphaFoldDB" id="A0A3P8HK26"/>
<dbReference type="EMBL" id="UZAL01041386">
    <property type="protein sequence ID" value="VDP78405.1"/>
    <property type="molecule type" value="Genomic_DNA"/>
</dbReference>
<accession>A0A3P8HK26</accession>
<gene>
    <name evidence="1" type="ORF">SMTD_LOCUS18933</name>
</gene>
<keyword evidence="2" id="KW-1185">Reference proteome</keyword>
<sequence length="61" mass="6446">MGALFNSCLGAISIHTGSSTLVKHGGASVEERLLNTDARVECAVSNFGCCSEREIRSFIAE</sequence>
<name>A0A3P8HK26_9TREM</name>
<protein>
    <submittedName>
        <fullName evidence="1">Uncharacterized protein</fullName>
    </submittedName>
</protein>
<reference evidence="1 2" key="1">
    <citation type="submission" date="2018-11" db="EMBL/GenBank/DDBJ databases">
        <authorList>
            <consortium name="Pathogen Informatics"/>
        </authorList>
    </citation>
    <scope>NUCLEOTIDE SEQUENCE [LARGE SCALE GENOMIC DNA]</scope>
    <source>
        <strain>Denwood</strain>
        <strain evidence="2">Zambia</strain>
    </source>
</reference>